<reference evidence="1" key="1">
    <citation type="journal article" date="2022" name="Int. J. Mol. Sci.">
        <title>Draft Genome of Tanacetum Coccineum: Genomic Comparison of Closely Related Tanacetum-Family Plants.</title>
        <authorList>
            <person name="Yamashiro T."/>
            <person name="Shiraishi A."/>
            <person name="Nakayama K."/>
            <person name="Satake H."/>
        </authorList>
    </citation>
    <scope>NUCLEOTIDE SEQUENCE</scope>
</reference>
<accession>A0ABQ4YLA0</accession>
<comment type="caution">
    <text evidence="1">The sequence shown here is derived from an EMBL/GenBank/DDBJ whole genome shotgun (WGS) entry which is preliminary data.</text>
</comment>
<evidence type="ECO:0000313" key="2">
    <source>
        <dbReference type="Proteomes" id="UP001151760"/>
    </source>
</evidence>
<name>A0ABQ4YLA0_9ASTR</name>
<gene>
    <name evidence="1" type="ORF">Tco_0728171</name>
</gene>
<evidence type="ECO:0000313" key="1">
    <source>
        <dbReference type="EMBL" id="GJS78290.1"/>
    </source>
</evidence>
<proteinExistence type="predicted"/>
<reference evidence="1" key="2">
    <citation type="submission" date="2022-01" db="EMBL/GenBank/DDBJ databases">
        <authorList>
            <person name="Yamashiro T."/>
            <person name="Shiraishi A."/>
            <person name="Satake H."/>
            <person name="Nakayama K."/>
        </authorList>
    </citation>
    <scope>NUCLEOTIDE SEQUENCE</scope>
</reference>
<dbReference type="EMBL" id="BQNB010010514">
    <property type="protein sequence ID" value="GJS78290.1"/>
    <property type="molecule type" value="Genomic_DNA"/>
</dbReference>
<keyword evidence="2" id="KW-1185">Reference proteome</keyword>
<sequence length="204" mass="23598">MIMTLSEFHVMSSPLVVTTFKDQHLKSINTILTNLQTVQEAVKEDHALNAKVLEATDKFIKNSSNLTYLNTHMKEVIKTYQHSFTNLLNLLEMLREANDPDIMYTLDAIQNTINTKANHHVTLDESYKSLSWNISHRLTKIKDYKDLIKTNIATLKADTFDIKITYDELEAHLDIKEQMEKAAKDAELSKLLFVEKPFKQNSHF</sequence>
<protein>
    <submittedName>
        <fullName evidence="1">Uncharacterized protein</fullName>
    </submittedName>
</protein>
<organism evidence="1 2">
    <name type="scientific">Tanacetum coccineum</name>
    <dbReference type="NCBI Taxonomy" id="301880"/>
    <lineage>
        <taxon>Eukaryota</taxon>
        <taxon>Viridiplantae</taxon>
        <taxon>Streptophyta</taxon>
        <taxon>Embryophyta</taxon>
        <taxon>Tracheophyta</taxon>
        <taxon>Spermatophyta</taxon>
        <taxon>Magnoliopsida</taxon>
        <taxon>eudicotyledons</taxon>
        <taxon>Gunneridae</taxon>
        <taxon>Pentapetalae</taxon>
        <taxon>asterids</taxon>
        <taxon>campanulids</taxon>
        <taxon>Asterales</taxon>
        <taxon>Asteraceae</taxon>
        <taxon>Asteroideae</taxon>
        <taxon>Anthemideae</taxon>
        <taxon>Anthemidinae</taxon>
        <taxon>Tanacetum</taxon>
    </lineage>
</organism>
<dbReference type="Proteomes" id="UP001151760">
    <property type="component" value="Unassembled WGS sequence"/>
</dbReference>